<dbReference type="Proteomes" id="UP000481033">
    <property type="component" value="Unassembled WGS sequence"/>
</dbReference>
<dbReference type="InterPro" id="IPR058084">
    <property type="entry name" value="Slr1658-like"/>
</dbReference>
<dbReference type="Pfam" id="PF19788">
    <property type="entry name" value="DUF6272"/>
    <property type="match status" value="1"/>
</dbReference>
<sequence>MHQIFGDYITILPPERDSLELSFTSTSEDIKNLWRNQRLSAHFLANCFINFLPLDENNPEEEQRIKEAQGSISYVANELIENAVKFNLETSTHQVKLGIYFLENPELVAVIFATNNVNKAQAAEFQIFIKELLASDPQELYLQQVEESAMENDTTRSGLGFLTMINDYQVRLGWKFEPLPTLPDAIAVTVMAQVTV</sequence>
<gene>
    <name evidence="1" type="ORF">DXZ20_05615</name>
</gene>
<dbReference type="RefSeq" id="WP_163696919.1">
    <property type="nucleotide sequence ID" value="NZ_QXHD01000004.1"/>
</dbReference>
<keyword evidence="2" id="KW-1185">Reference proteome</keyword>
<dbReference type="EMBL" id="QXHD01000004">
    <property type="protein sequence ID" value="NEZ55163.1"/>
    <property type="molecule type" value="Genomic_DNA"/>
</dbReference>
<dbReference type="InterPro" id="IPR046239">
    <property type="entry name" value="DUF6272"/>
</dbReference>
<reference evidence="1 2" key="1">
    <citation type="journal article" date="2020" name="Microb. Ecol.">
        <title>Ecogenomics of the Marine Benthic Filamentous Cyanobacterium Adonisia.</title>
        <authorList>
            <person name="Walter J.M."/>
            <person name="Coutinho F.H."/>
            <person name="Leomil L."/>
            <person name="Hargreaves P.I."/>
            <person name="Campeao M.E."/>
            <person name="Vieira V.V."/>
            <person name="Silva B.S."/>
            <person name="Fistarol G.O."/>
            <person name="Salomon P.S."/>
            <person name="Sawabe T."/>
            <person name="Mino S."/>
            <person name="Hosokawa M."/>
            <person name="Miyashita H."/>
            <person name="Maruyama F."/>
            <person name="van Verk M.C."/>
            <person name="Dutilh B.E."/>
            <person name="Thompson C.C."/>
            <person name="Thompson F.L."/>
        </authorList>
    </citation>
    <scope>NUCLEOTIDE SEQUENCE [LARGE SCALE GENOMIC DNA]</scope>
    <source>
        <strain evidence="1 2">CCMR0081</strain>
    </source>
</reference>
<dbReference type="GO" id="GO:0005524">
    <property type="term" value="F:ATP binding"/>
    <property type="evidence" value="ECO:0007669"/>
    <property type="project" value="UniProtKB-KW"/>
</dbReference>
<protein>
    <submittedName>
        <fullName evidence="1">ATP-binding protein</fullName>
    </submittedName>
</protein>
<evidence type="ECO:0000313" key="2">
    <source>
        <dbReference type="Proteomes" id="UP000481033"/>
    </source>
</evidence>
<evidence type="ECO:0000313" key="1">
    <source>
        <dbReference type="EMBL" id="NEZ55163.1"/>
    </source>
</evidence>
<name>A0A6M0RH44_9CYAN</name>
<dbReference type="AlphaFoldDB" id="A0A6M0RH44"/>
<accession>A0A6M0RH44</accession>
<proteinExistence type="predicted"/>
<comment type="caution">
    <text evidence="1">The sequence shown here is derived from an EMBL/GenBank/DDBJ whole genome shotgun (WGS) entry which is preliminary data.</text>
</comment>
<keyword evidence="1" id="KW-0067">ATP-binding</keyword>
<dbReference type="NCBIfam" id="NF047703">
    <property type="entry name" value="slr1658_superfam"/>
    <property type="match status" value="1"/>
</dbReference>
<keyword evidence="1" id="KW-0547">Nucleotide-binding</keyword>
<organism evidence="1 2">
    <name type="scientific">Adonisia turfae CCMR0081</name>
    <dbReference type="NCBI Taxonomy" id="2292702"/>
    <lineage>
        <taxon>Bacteria</taxon>
        <taxon>Bacillati</taxon>
        <taxon>Cyanobacteriota</taxon>
        <taxon>Adonisia</taxon>
        <taxon>Adonisia turfae</taxon>
    </lineage>
</organism>